<name>A0A5M3X210_9ACTN</name>
<accession>A0A5M3X210</accession>
<dbReference type="Gene3D" id="3.30.1540.10">
    <property type="entry name" value="formyl-coa transferase, domain 3"/>
    <property type="match status" value="1"/>
</dbReference>
<dbReference type="Proteomes" id="UP000331127">
    <property type="component" value="Unassembled WGS sequence"/>
</dbReference>
<dbReference type="InterPro" id="IPR003673">
    <property type="entry name" value="CoA-Trfase_fam_III"/>
</dbReference>
<dbReference type="Pfam" id="PF02515">
    <property type="entry name" value="CoA_transf_3"/>
    <property type="match status" value="1"/>
</dbReference>
<dbReference type="AlphaFoldDB" id="A0A5M3X210"/>
<proteinExistence type="predicted"/>
<keyword evidence="2" id="KW-1185">Reference proteome</keyword>
<evidence type="ECO:0000313" key="2">
    <source>
        <dbReference type="Proteomes" id="UP000331127"/>
    </source>
</evidence>
<dbReference type="InterPro" id="IPR044855">
    <property type="entry name" value="CoA-Trfase_III_dom3_sf"/>
</dbReference>
<comment type="caution">
    <text evidence="1">The sequence shown here is derived from an EMBL/GenBank/DDBJ whole genome shotgun (WGS) entry which is preliminary data.</text>
</comment>
<evidence type="ECO:0000313" key="1">
    <source>
        <dbReference type="EMBL" id="GES12348.1"/>
    </source>
</evidence>
<dbReference type="SUPFAM" id="SSF89796">
    <property type="entry name" value="CoA-transferase family III (CaiB/BaiF)"/>
    <property type="match status" value="1"/>
</dbReference>
<dbReference type="InterPro" id="IPR023606">
    <property type="entry name" value="CoA-Trfase_III_dom_1_sf"/>
</dbReference>
<dbReference type="Gene3D" id="3.40.50.10540">
    <property type="entry name" value="Crotonobetainyl-coa:carnitine coa-transferase, domain 1"/>
    <property type="match status" value="1"/>
</dbReference>
<dbReference type="RefSeq" id="WP_170322713.1">
    <property type="nucleotide sequence ID" value="NZ_BAAAHL010000012.1"/>
</dbReference>
<reference evidence="1 2" key="1">
    <citation type="submission" date="2019-10" db="EMBL/GenBank/DDBJ databases">
        <title>Whole genome shotgun sequence of Acrocarpospora macrocephala NBRC 16266.</title>
        <authorList>
            <person name="Ichikawa N."/>
            <person name="Kimura A."/>
            <person name="Kitahashi Y."/>
            <person name="Komaki H."/>
            <person name="Oguchi A."/>
        </authorList>
    </citation>
    <scope>NUCLEOTIDE SEQUENCE [LARGE SCALE GENOMIC DNA]</scope>
    <source>
        <strain evidence="1 2">NBRC 16266</strain>
    </source>
</reference>
<dbReference type="GO" id="GO:0016740">
    <property type="term" value="F:transferase activity"/>
    <property type="evidence" value="ECO:0007669"/>
    <property type="project" value="UniProtKB-KW"/>
</dbReference>
<dbReference type="EMBL" id="BLAE01000035">
    <property type="protein sequence ID" value="GES12348.1"/>
    <property type="molecule type" value="Genomic_DNA"/>
</dbReference>
<dbReference type="InterPro" id="IPR050509">
    <property type="entry name" value="CoA-transferase_III"/>
</dbReference>
<protein>
    <submittedName>
        <fullName evidence="1">CoA transferase</fullName>
    </submittedName>
</protein>
<keyword evidence="1" id="KW-0808">Transferase</keyword>
<sequence>MTTDDAPLAGIKVLDLSRLMPGPYASRLLVDLGADALKIEEPTRGDYLRESGPRINNTDVGYLFALLNHGKRSMTLNLKTARGVDLLDQLCAGADVLLESFRPGVMARLGLGADRLLARHPHLIYCAINGYGSTGPYANLPGHDHNYLAVTGAASLMGDQPRLIPLPIADLESGQRAVVAILAAIIARSASGKGRAIEISMLDGAVSWMIQAFADYWGGGIEPARSTDLQPRGLSRFLGPAPGYSFYQSADGGWIAVAASEDKFWRSLCAVLGRPDLADADLPPADQDQAIREAFRTRNRDEWIADLLREQIAAAPVNTMSGAMADPQIQARDILYTTSHPELGDFHAIGNVLGLGPRRPAELRIPRLGADTDAELRTLHLTESEIAELRAERVV</sequence>
<gene>
    <name evidence="1" type="ORF">Amac_059450</name>
</gene>
<organism evidence="1 2">
    <name type="scientific">Acrocarpospora macrocephala</name>
    <dbReference type="NCBI Taxonomy" id="150177"/>
    <lineage>
        <taxon>Bacteria</taxon>
        <taxon>Bacillati</taxon>
        <taxon>Actinomycetota</taxon>
        <taxon>Actinomycetes</taxon>
        <taxon>Streptosporangiales</taxon>
        <taxon>Streptosporangiaceae</taxon>
        <taxon>Acrocarpospora</taxon>
    </lineage>
</organism>
<dbReference type="PANTHER" id="PTHR48228:SF5">
    <property type="entry name" value="ALPHA-METHYLACYL-COA RACEMASE"/>
    <property type="match status" value="1"/>
</dbReference>
<dbReference type="PANTHER" id="PTHR48228">
    <property type="entry name" value="SUCCINYL-COA--D-CITRAMALATE COA-TRANSFERASE"/>
    <property type="match status" value="1"/>
</dbReference>